<evidence type="ECO:0000313" key="16">
    <source>
        <dbReference type="Proteomes" id="UP000186309"/>
    </source>
</evidence>
<evidence type="ECO:0000256" key="1">
    <source>
        <dbReference type="ARBA" id="ARBA00005031"/>
    </source>
</evidence>
<dbReference type="AlphaFoldDB" id="A0A1U7CWX6"/>
<dbReference type="GO" id="GO:0000015">
    <property type="term" value="C:phosphopyruvate hydratase complex"/>
    <property type="evidence" value="ECO:0007669"/>
    <property type="project" value="InterPro"/>
</dbReference>
<dbReference type="Pfam" id="PF03952">
    <property type="entry name" value="Enolase_N"/>
    <property type="match status" value="1"/>
</dbReference>
<organism evidence="15 16">
    <name type="scientific">Paludisphaera borealis</name>
    <dbReference type="NCBI Taxonomy" id="1387353"/>
    <lineage>
        <taxon>Bacteria</taxon>
        <taxon>Pseudomonadati</taxon>
        <taxon>Planctomycetota</taxon>
        <taxon>Planctomycetia</taxon>
        <taxon>Isosphaerales</taxon>
        <taxon>Isosphaeraceae</taxon>
        <taxon>Paludisphaera</taxon>
    </lineage>
</organism>
<name>A0A1U7CWX6_9BACT</name>
<dbReference type="HAMAP" id="MF_00318">
    <property type="entry name" value="Enolase"/>
    <property type="match status" value="1"/>
</dbReference>
<feature type="binding site" evidence="10">
    <location>
        <position position="406"/>
    </location>
    <ligand>
        <name>(2R)-2-phosphoglycerate</name>
        <dbReference type="ChEBI" id="CHEBI:58289"/>
    </ligand>
</feature>
<evidence type="ECO:0000256" key="3">
    <source>
        <dbReference type="ARBA" id="ARBA00012058"/>
    </source>
</evidence>
<dbReference type="SFLD" id="SFLDS00001">
    <property type="entry name" value="Enolase"/>
    <property type="match status" value="1"/>
</dbReference>
<evidence type="ECO:0000256" key="10">
    <source>
        <dbReference type="HAMAP-Rule" id="MF_00318"/>
    </source>
</evidence>
<evidence type="ECO:0000256" key="4">
    <source>
        <dbReference type="ARBA" id="ARBA00017068"/>
    </source>
</evidence>
<feature type="binding site" evidence="10 12">
    <location>
        <position position="257"/>
    </location>
    <ligand>
        <name>Mg(2+)</name>
        <dbReference type="ChEBI" id="CHEBI:18420"/>
    </ligand>
</feature>
<comment type="cofactor">
    <cofactor evidence="12">
        <name>Mg(2+)</name>
        <dbReference type="ChEBI" id="CHEBI:18420"/>
    </cofactor>
    <text evidence="12">Mg(2+) is required for catalysis and for stabilizing the dimer.</text>
</comment>
<reference evidence="16" key="1">
    <citation type="submission" date="2016-12" db="EMBL/GenBank/DDBJ databases">
        <title>Comparative genomics of four Isosphaeraceae planctomycetes: a common pool of plasmids and glycoside hydrolase genes.</title>
        <authorList>
            <person name="Ivanova A."/>
        </authorList>
    </citation>
    <scope>NUCLEOTIDE SEQUENCE [LARGE SCALE GENOMIC DNA]</scope>
    <source>
        <strain evidence="16">PX4</strain>
    </source>
</reference>
<dbReference type="PROSITE" id="PS00164">
    <property type="entry name" value="ENOLASE"/>
    <property type="match status" value="1"/>
</dbReference>
<dbReference type="InterPro" id="IPR036849">
    <property type="entry name" value="Enolase-like_C_sf"/>
</dbReference>
<dbReference type="SMART" id="SM01192">
    <property type="entry name" value="Enolase_C"/>
    <property type="match status" value="1"/>
</dbReference>
<dbReference type="UniPathway" id="UPA00109">
    <property type="reaction ID" value="UER00187"/>
</dbReference>
<gene>
    <name evidence="15" type="primary">eno2_2</name>
    <name evidence="10" type="synonym">eno</name>
    <name evidence="15" type="ORF">BSF38_05014</name>
</gene>
<dbReference type="PRINTS" id="PR00148">
    <property type="entry name" value="ENOLASE"/>
</dbReference>
<dbReference type="GO" id="GO:0006096">
    <property type="term" value="P:glycolytic process"/>
    <property type="evidence" value="ECO:0007669"/>
    <property type="project" value="UniProtKB-UniRule"/>
</dbReference>
<dbReference type="STRING" id="1387353.BSF38_05014"/>
<dbReference type="InterPro" id="IPR020810">
    <property type="entry name" value="Enolase_C"/>
</dbReference>
<dbReference type="GO" id="GO:0000287">
    <property type="term" value="F:magnesium ion binding"/>
    <property type="evidence" value="ECO:0007669"/>
    <property type="project" value="UniProtKB-UniRule"/>
</dbReference>
<feature type="binding site" evidence="10">
    <location>
        <position position="384"/>
    </location>
    <ligand>
        <name>(2R)-2-phosphoglycerate</name>
        <dbReference type="ChEBI" id="CHEBI:58289"/>
    </ligand>
</feature>
<dbReference type="InterPro" id="IPR020809">
    <property type="entry name" value="Enolase_CS"/>
</dbReference>
<keyword evidence="10 12" id="KW-0479">Metal-binding</keyword>
<dbReference type="InterPro" id="IPR029017">
    <property type="entry name" value="Enolase-like_N"/>
</dbReference>
<comment type="catalytic activity">
    <reaction evidence="10">
        <text>(2R)-2-phosphoglycerate = phosphoenolpyruvate + H2O</text>
        <dbReference type="Rhea" id="RHEA:10164"/>
        <dbReference type="ChEBI" id="CHEBI:15377"/>
        <dbReference type="ChEBI" id="CHEBI:58289"/>
        <dbReference type="ChEBI" id="CHEBI:58702"/>
        <dbReference type="EC" id="4.2.1.11"/>
    </reaction>
</comment>
<evidence type="ECO:0000259" key="13">
    <source>
        <dbReference type="SMART" id="SM01192"/>
    </source>
</evidence>
<keyword evidence="10" id="KW-0963">Cytoplasm</keyword>
<comment type="similarity">
    <text evidence="2 10">Belongs to the enolase family.</text>
</comment>
<evidence type="ECO:0000259" key="14">
    <source>
        <dbReference type="SMART" id="SM01193"/>
    </source>
</evidence>
<feature type="binding site" evidence="10">
    <location>
        <position position="355"/>
    </location>
    <ligand>
        <name>(2R)-2-phosphoglycerate</name>
        <dbReference type="ChEBI" id="CHEBI:58289"/>
    </ligand>
</feature>
<sequence length="443" mass="46624">MAVLQALKARQVLDSRGRPTVEVDAIASNGAVGRAIVPSGASTGRHEAIELRDSGSSRYGGLGVGQAVENVRTVIAPAVVGIELDDQAAIDAALVAVDGTANKGRLGANALLGVSLAVAHAAAAVRGEELFVHLNRLWKKRAKAEQGGSIAVEPTLPLPMVNMISGGLHAGRNLDIQDILIIPVGAENYSHALEMIVAMYRAVGGVLSEIGAESVLVGDEGGYGPKLRNNEQAFEVVVDAMVACGFEPGRDVAIAVDVASTHFFDPATKTYRLSEASLRAFDSGDMVDMLARWVGRYPIVSIEDGLAEDDWEGWKTLTERLGGAVQLIGDDLFVTQTARLERGIASKTANSILIKVNQVGTLSETLDALLIARRHGYRPVVSARSGETEDATIADLAVGTAAGQIKIGSVARSERLAKYNRLLRIEESLGPNAPFAGRATLAR</sequence>
<dbReference type="GO" id="GO:0009986">
    <property type="term" value="C:cell surface"/>
    <property type="evidence" value="ECO:0007669"/>
    <property type="project" value="UniProtKB-SubCell"/>
</dbReference>
<dbReference type="SMART" id="SM01193">
    <property type="entry name" value="Enolase_N"/>
    <property type="match status" value="1"/>
</dbReference>
<keyword evidence="5 10" id="KW-0964">Secreted</keyword>
<evidence type="ECO:0000256" key="7">
    <source>
        <dbReference type="ARBA" id="ARBA00023152"/>
    </source>
</evidence>
<dbReference type="PANTHER" id="PTHR11902:SF1">
    <property type="entry name" value="ENOLASE"/>
    <property type="match status" value="1"/>
</dbReference>
<protein>
    <recommendedName>
        <fullName evidence="4 10">Enolase</fullName>
        <ecNumber evidence="3 10">4.2.1.11</ecNumber>
    </recommendedName>
    <alternativeName>
        <fullName evidence="10">2-phospho-D-glycerate hydro-lyase</fullName>
    </alternativeName>
    <alternativeName>
        <fullName evidence="10">2-phosphoglycerate dehydratase</fullName>
    </alternativeName>
</protein>
<dbReference type="EMBL" id="CP019082">
    <property type="protein sequence ID" value="APW63447.1"/>
    <property type="molecule type" value="Genomic_DNA"/>
</dbReference>
<dbReference type="InterPro" id="IPR000941">
    <property type="entry name" value="Enolase"/>
</dbReference>
<dbReference type="NCBIfam" id="TIGR01060">
    <property type="entry name" value="eno"/>
    <property type="match status" value="1"/>
</dbReference>
<dbReference type="RefSeq" id="WP_076349785.1">
    <property type="nucleotide sequence ID" value="NZ_CP019082.1"/>
</dbReference>
<feature type="binding site" evidence="10 12">
    <location>
        <position position="303"/>
    </location>
    <ligand>
        <name>Mg(2+)</name>
        <dbReference type="ChEBI" id="CHEBI:18420"/>
    </ligand>
</feature>
<dbReference type="SFLD" id="SFLDF00002">
    <property type="entry name" value="enolase"/>
    <property type="match status" value="1"/>
</dbReference>
<dbReference type="SFLD" id="SFLDG00178">
    <property type="entry name" value="enolase"/>
    <property type="match status" value="1"/>
</dbReference>
<evidence type="ECO:0000256" key="9">
    <source>
        <dbReference type="ARBA" id="ARBA00045763"/>
    </source>
</evidence>
<evidence type="ECO:0000313" key="15">
    <source>
        <dbReference type="EMBL" id="APW63447.1"/>
    </source>
</evidence>
<feature type="domain" description="Enolase N-terminal" evidence="14">
    <location>
        <begin position="4"/>
        <end position="134"/>
    </location>
</feature>
<keyword evidence="8 10" id="KW-0456">Lyase</keyword>
<evidence type="ECO:0000256" key="6">
    <source>
        <dbReference type="ARBA" id="ARBA00022842"/>
    </source>
</evidence>
<dbReference type="CDD" id="cd03313">
    <property type="entry name" value="enolase"/>
    <property type="match status" value="1"/>
</dbReference>
<feature type="binding site" evidence="10">
    <location>
        <position position="177"/>
    </location>
    <ligand>
        <name>(2R)-2-phosphoglycerate</name>
        <dbReference type="ChEBI" id="CHEBI:58289"/>
    </ligand>
</feature>
<dbReference type="OrthoDB" id="4577602at2"/>
<feature type="binding site" evidence="10 12">
    <location>
        <position position="330"/>
    </location>
    <ligand>
        <name>Mg(2+)</name>
        <dbReference type="ChEBI" id="CHEBI:18420"/>
    </ligand>
</feature>
<feature type="active site" description="Proton acceptor" evidence="10 11">
    <location>
        <position position="355"/>
    </location>
</feature>
<dbReference type="Gene3D" id="3.30.390.10">
    <property type="entry name" value="Enolase-like, N-terminal domain"/>
    <property type="match status" value="1"/>
</dbReference>
<proteinExistence type="inferred from homology"/>
<keyword evidence="6 10" id="KW-0460">Magnesium</keyword>
<dbReference type="EC" id="4.2.1.11" evidence="3 10"/>
<dbReference type="InterPro" id="IPR020811">
    <property type="entry name" value="Enolase_N"/>
</dbReference>
<feature type="active site" description="Proton donor" evidence="10 11">
    <location>
        <position position="220"/>
    </location>
</feature>
<evidence type="ECO:0000256" key="12">
    <source>
        <dbReference type="PIRSR" id="PIRSR001400-3"/>
    </source>
</evidence>
<comment type="subcellular location">
    <subcellularLocation>
        <location evidence="10">Cytoplasm</location>
    </subcellularLocation>
    <subcellularLocation>
        <location evidence="10">Secreted</location>
    </subcellularLocation>
    <subcellularLocation>
        <location evidence="10">Cell surface</location>
    </subcellularLocation>
    <text evidence="10">Fractions of enolase are present in both the cytoplasm and on the cell surface.</text>
</comment>
<evidence type="ECO:0000256" key="8">
    <source>
        <dbReference type="ARBA" id="ARBA00023239"/>
    </source>
</evidence>
<dbReference type="GO" id="GO:0004634">
    <property type="term" value="F:phosphopyruvate hydratase activity"/>
    <property type="evidence" value="ECO:0007669"/>
    <property type="project" value="UniProtKB-UniRule"/>
</dbReference>
<dbReference type="SUPFAM" id="SSF51604">
    <property type="entry name" value="Enolase C-terminal domain-like"/>
    <property type="match status" value="1"/>
</dbReference>
<dbReference type="SUPFAM" id="SSF54826">
    <property type="entry name" value="Enolase N-terminal domain-like"/>
    <property type="match status" value="1"/>
</dbReference>
<dbReference type="Gene3D" id="3.20.20.120">
    <property type="entry name" value="Enolase-like C-terminal domain"/>
    <property type="match status" value="1"/>
</dbReference>
<keyword evidence="16" id="KW-1185">Reference proteome</keyword>
<accession>A0A1U7CWX6</accession>
<evidence type="ECO:0000256" key="2">
    <source>
        <dbReference type="ARBA" id="ARBA00009604"/>
    </source>
</evidence>
<dbReference type="Pfam" id="PF00113">
    <property type="entry name" value="Enolase_C"/>
    <property type="match status" value="1"/>
</dbReference>
<dbReference type="PANTHER" id="PTHR11902">
    <property type="entry name" value="ENOLASE"/>
    <property type="match status" value="1"/>
</dbReference>
<evidence type="ECO:0000256" key="5">
    <source>
        <dbReference type="ARBA" id="ARBA00022525"/>
    </source>
</evidence>
<comment type="cofactor">
    <cofactor evidence="10">
        <name>Mg(2+)</name>
        <dbReference type="ChEBI" id="CHEBI:18420"/>
    </cofactor>
    <text evidence="10">Binds a second Mg(2+) ion via substrate during catalysis.</text>
</comment>
<keyword evidence="7 10" id="KW-0324">Glycolysis</keyword>
<comment type="function">
    <text evidence="9 10">Catalyzes the reversible conversion of 2-phosphoglycerate (2-PG) into phosphoenolpyruvate (PEP). It is essential for the degradation of carbohydrates via glycolysis.</text>
</comment>
<evidence type="ECO:0000256" key="11">
    <source>
        <dbReference type="PIRSR" id="PIRSR001400-1"/>
    </source>
</evidence>
<feature type="binding site" evidence="10">
    <location>
        <position position="385"/>
    </location>
    <ligand>
        <name>(2R)-2-phosphoglycerate</name>
        <dbReference type="ChEBI" id="CHEBI:58289"/>
    </ligand>
</feature>
<dbReference type="KEGG" id="pbor:BSF38_05014"/>
<dbReference type="PIRSF" id="PIRSF001400">
    <property type="entry name" value="Enolase"/>
    <property type="match status" value="1"/>
</dbReference>
<feature type="domain" description="Enolase C-terminal TIM barrel" evidence="13">
    <location>
        <begin position="153"/>
        <end position="443"/>
    </location>
</feature>
<comment type="pathway">
    <text evidence="1 10">Carbohydrate degradation; glycolysis; pyruvate from D-glyceraldehyde 3-phosphate: step 4/5.</text>
</comment>
<dbReference type="Proteomes" id="UP000186309">
    <property type="component" value="Chromosome"/>
</dbReference>
<dbReference type="GO" id="GO:0005576">
    <property type="term" value="C:extracellular region"/>
    <property type="evidence" value="ECO:0007669"/>
    <property type="project" value="UniProtKB-SubCell"/>
</dbReference>